<evidence type="ECO:0000313" key="4">
    <source>
        <dbReference type="Proteomes" id="UP000249364"/>
    </source>
</evidence>
<dbReference type="CDD" id="cd05379">
    <property type="entry name" value="CAP_bacterial"/>
    <property type="match status" value="1"/>
</dbReference>
<reference evidence="3 4" key="1">
    <citation type="submission" date="2018-06" db="EMBL/GenBank/DDBJ databases">
        <title>Genomic Encyclopedia of Archaeal and Bacterial Type Strains, Phase II (KMG-II): from individual species to whole genera.</title>
        <authorList>
            <person name="Goeker M."/>
        </authorList>
    </citation>
    <scope>NUCLEOTIDE SEQUENCE [LARGE SCALE GENOMIC DNA]</scope>
    <source>
        <strain evidence="3 4">DSM 13087</strain>
    </source>
</reference>
<evidence type="ECO:0000256" key="1">
    <source>
        <dbReference type="SAM" id="SignalP"/>
    </source>
</evidence>
<gene>
    <name evidence="3" type="ORF">LY56_00962</name>
</gene>
<sequence>MLRYLGILSLCALALPAWACPAPPVAELEIHLAAVNAERRRAGRAPLSLSPELGRVAQAHACDMAKRGYFSHTSPDGRNMAERTNRAGLPRLCAMGENIARGQRDVPSVMAGWMRSSGHRRNILDRDFTLVGFGRADGPNWVQVFARPC</sequence>
<dbReference type="InterPro" id="IPR014044">
    <property type="entry name" value="CAP_dom"/>
</dbReference>
<feature type="signal peptide" evidence="1">
    <location>
        <begin position="1"/>
        <end position="19"/>
    </location>
</feature>
<comment type="caution">
    <text evidence="3">The sequence shown here is derived from an EMBL/GenBank/DDBJ whole genome shotgun (WGS) entry which is preliminary data.</text>
</comment>
<dbReference type="STRING" id="121821.GCA_001870675_02889"/>
<feature type="chain" id="PRO_5015941279" evidence="1">
    <location>
        <begin position="20"/>
        <end position="149"/>
    </location>
</feature>
<dbReference type="InterPro" id="IPR035940">
    <property type="entry name" value="CAP_sf"/>
</dbReference>
<proteinExistence type="predicted"/>
<keyword evidence="1" id="KW-0732">Signal</keyword>
<evidence type="ECO:0000313" key="3">
    <source>
        <dbReference type="EMBL" id="PZX46754.1"/>
    </source>
</evidence>
<dbReference type="AlphaFoldDB" id="A0A2W7QE23"/>
<dbReference type="Gene3D" id="3.40.33.10">
    <property type="entry name" value="CAP"/>
    <property type="match status" value="1"/>
</dbReference>
<protein>
    <submittedName>
        <fullName evidence="3">Cysteine-rich secretory protein family protein</fullName>
    </submittedName>
</protein>
<keyword evidence="4" id="KW-1185">Reference proteome</keyword>
<organism evidence="3 4">
    <name type="scientific">Roseinatronobacter thiooxidans</name>
    <dbReference type="NCBI Taxonomy" id="121821"/>
    <lineage>
        <taxon>Bacteria</taxon>
        <taxon>Pseudomonadati</taxon>
        <taxon>Pseudomonadota</taxon>
        <taxon>Alphaproteobacteria</taxon>
        <taxon>Rhodobacterales</taxon>
        <taxon>Paracoccaceae</taxon>
        <taxon>Roseinatronobacter</taxon>
    </lineage>
</organism>
<dbReference type="PANTHER" id="PTHR31157">
    <property type="entry name" value="SCP DOMAIN-CONTAINING PROTEIN"/>
    <property type="match status" value="1"/>
</dbReference>
<feature type="domain" description="SCP" evidence="2">
    <location>
        <begin position="32"/>
        <end position="143"/>
    </location>
</feature>
<dbReference type="PANTHER" id="PTHR31157:SF1">
    <property type="entry name" value="SCP DOMAIN-CONTAINING PROTEIN"/>
    <property type="match status" value="1"/>
</dbReference>
<dbReference type="Pfam" id="PF00188">
    <property type="entry name" value="CAP"/>
    <property type="match status" value="1"/>
</dbReference>
<dbReference type="SUPFAM" id="SSF55797">
    <property type="entry name" value="PR-1-like"/>
    <property type="match status" value="1"/>
</dbReference>
<name>A0A2W7QE23_9RHOB</name>
<evidence type="ECO:0000259" key="2">
    <source>
        <dbReference type="Pfam" id="PF00188"/>
    </source>
</evidence>
<dbReference type="EMBL" id="QKZQ01000003">
    <property type="protein sequence ID" value="PZX46754.1"/>
    <property type="molecule type" value="Genomic_DNA"/>
</dbReference>
<dbReference type="OrthoDB" id="9811255at2"/>
<dbReference type="Proteomes" id="UP000249364">
    <property type="component" value="Unassembled WGS sequence"/>
</dbReference>
<accession>A0A2W7QE23</accession>
<dbReference type="RefSeq" id="WP_071470685.1">
    <property type="nucleotide sequence ID" value="NZ_MEHT01000045.1"/>
</dbReference>